<feature type="signal peptide" evidence="6">
    <location>
        <begin position="1"/>
        <end position="24"/>
    </location>
</feature>
<keyword evidence="3" id="KW-0472">Membrane</keyword>
<evidence type="ECO:0000256" key="1">
    <source>
        <dbReference type="ARBA" id="ARBA00022475"/>
    </source>
</evidence>
<dbReference type="AlphaFoldDB" id="A0A6L8V8V7"/>
<keyword evidence="8" id="KW-1185">Reference proteome</keyword>
<keyword evidence="5" id="KW-0449">Lipoprotein</keyword>
<evidence type="ECO:0000313" key="7">
    <source>
        <dbReference type="EMBL" id="MZQ85789.1"/>
    </source>
</evidence>
<protein>
    <submittedName>
        <fullName evidence="7">Extracellular solute-binding protein</fullName>
    </submittedName>
</protein>
<feature type="chain" id="PRO_5039477014" evidence="6">
    <location>
        <begin position="25"/>
        <end position="510"/>
    </location>
</feature>
<accession>A0A6L8V8V7</accession>
<dbReference type="PANTHER" id="PTHR43649:SF33">
    <property type="entry name" value="POLYGALACTURONAN_RHAMNOGALACTURONAN-BINDING PROTEIN YTCQ"/>
    <property type="match status" value="1"/>
</dbReference>
<dbReference type="PROSITE" id="PS51257">
    <property type="entry name" value="PROKAR_LIPOPROTEIN"/>
    <property type="match status" value="1"/>
</dbReference>
<gene>
    <name evidence="7" type="ORF">GQF01_27160</name>
</gene>
<dbReference type="RefSeq" id="WP_161410113.1">
    <property type="nucleotide sequence ID" value="NZ_WTUZ01000036.1"/>
</dbReference>
<dbReference type="Gene3D" id="3.40.190.10">
    <property type="entry name" value="Periplasmic binding protein-like II"/>
    <property type="match status" value="2"/>
</dbReference>
<evidence type="ECO:0000256" key="6">
    <source>
        <dbReference type="SAM" id="SignalP"/>
    </source>
</evidence>
<sequence>MKRNQVALMLGTVFMLSTVLTACGADPSSDAGTNGAQSTAAAEDKTPFPLTLVVNQVGEVPAKDNEIEKAIKAYTNTNLQIQWIPASAYDEKVNVMIASGELPKLIKLNYSNPSMISSLKSDLFWEIGPYLKDYKNLQAQNKLFYDNIAVDGKIYGVPLYRDLGRAVIHYRKDWMDALNLQSPKTLDDWYNVIKALTLNDPDKNGKNDTYGLMLEKKYNQDVSSTLTRISVSQGGPSKWKVENGVFAPEFVTQPFFDTMKLFKRLYDEKLINQDFPVVDTTEVDKAYESGRAGIRISGGNAQSWQDKIVKVVPSAVIEAAAVEGPSGRRVPGESGNAGFLAIPKSSVKTEAEFKKVLAFVDKLLDPQMANLIVKGIEGKHYADKGEFTEPLDRDADLKEVKPYRDTLPQRGESYNVAKVMKQPDLFRRSQKIGQTNEQYIVPNPALTLNSATFSERGKELEQMITDAETKFIMGKIDEAGWKAEIEKWKTAGGNKMIQEYQESLAQSQKK</sequence>
<keyword evidence="4" id="KW-0564">Palmitate</keyword>
<organism evidence="7 8">
    <name type="scientific">Paenibacillus silvestris</name>
    <dbReference type="NCBI Taxonomy" id="2606219"/>
    <lineage>
        <taxon>Bacteria</taxon>
        <taxon>Bacillati</taxon>
        <taxon>Bacillota</taxon>
        <taxon>Bacilli</taxon>
        <taxon>Bacillales</taxon>
        <taxon>Paenibacillaceae</taxon>
        <taxon>Paenibacillus</taxon>
    </lineage>
</organism>
<keyword evidence="1" id="KW-1003">Cell membrane</keyword>
<evidence type="ECO:0000256" key="2">
    <source>
        <dbReference type="ARBA" id="ARBA00022729"/>
    </source>
</evidence>
<dbReference type="Proteomes" id="UP000481087">
    <property type="component" value="Unassembled WGS sequence"/>
</dbReference>
<dbReference type="SUPFAM" id="SSF53850">
    <property type="entry name" value="Periplasmic binding protein-like II"/>
    <property type="match status" value="1"/>
</dbReference>
<keyword evidence="2 6" id="KW-0732">Signal</keyword>
<dbReference type="CDD" id="cd13580">
    <property type="entry name" value="PBP2_AlgQ_like_1"/>
    <property type="match status" value="1"/>
</dbReference>
<dbReference type="Pfam" id="PF01547">
    <property type="entry name" value="SBP_bac_1"/>
    <property type="match status" value="1"/>
</dbReference>
<evidence type="ECO:0000256" key="4">
    <source>
        <dbReference type="ARBA" id="ARBA00023139"/>
    </source>
</evidence>
<evidence type="ECO:0000256" key="5">
    <source>
        <dbReference type="ARBA" id="ARBA00023288"/>
    </source>
</evidence>
<evidence type="ECO:0000256" key="3">
    <source>
        <dbReference type="ARBA" id="ARBA00023136"/>
    </source>
</evidence>
<dbReference type="EMBL" id="WTUZ01000036">
    <property type="protein sequence ID" value="MZQ85789.1"/>
    <property type="molecule type" value="Genomic_DNA"/>
</dbReference>
<reference evidence="7 8" key="1">
    <citation type="submission" date="2019-12" db="EMBL/GenBank/DDBJ databases">
        <title>Paenibacillus sp. nov. sp. isolated from soil.</title>
        <authorList>
            <person name="Kim J."/>
            <person name="Jeong S.E."/>
            <person name="Jung H.S."/>
            <person name="Jeon C.O."/>
        </authorList>
    </citation>
    <scope>NUCLEOTIDE SEQUENCE [LARGE SCALE GENOMIC DNA]</scope>
    <source>
        <strain evidence="7 8">5J-6</strain>
    </source>
</reference>
<comment type="caution">
    <text evidence="7">The sequence shown here is derived from an EMBL/GenBank/DDBJ whole genome shotgun (WGS) entry which is preliminary data.</text>
</comment>
<evidence type="ECO:0000313" key="8">
    <source>
        <dbReference type="Proteomes" id="UP000481087"/>
    </source>
</evidence>
<proteinExistence type="predicted"/>
<dbReference type="InterPro" id="IPR050490">
    <property type="entry name" value="Bact_solute-bd_prot1"/>
</dbReference>
<name>A0A6L8V8V7_9BACL</name>
<dbReference type="PANTHER" id="PTHR43649">
    <property type="entry name" value="ARABINOSE-BINDING PROTEIN-RELATED"/>
    <property type="match status" value="1"/>
</dbReference>
<dbReference type="InterPro" id="IPR006059">
    <property type="entry name" value="SBP"/>
</dbReference>